<proteinExistence type="predicted"/>
<name>A0AAW2FE16_9HYME</name>
<gene>
    <name evidence="1" type="ORF">PUN28_012049</name>
</gene>
<dbReference type="Proteomes" id="UP001430953">
    <property type="component" value="Unassembled WGS sequence"/>
</dbReference>
<organism evidence="1 2">
    <name type="scientific">Cardiocondyla obscurior</name>
    <dbReference type="NCBI Taxonomy" id="286306"/>
    <lineage>
        <taxon>Eukaryota</taxon>
        <taxon>Metazoa</taxon>
        <taxon>Ecdysozoa</taxon>
        <taxon>Arthropoda</taxon>
        <taxon>Hexapoda</taxon>
        <taxon>Insecta</taxon>
        <taxon>Pterygota</taxon>
        <taxon>Neoptera</taxon>
        <taxon>Endopterygota</taxon>
        <taxon>Hymenoptera</taxon>
        <taxon>Apocrita</taxon>
        <taxon>Aculeata</taxon>
        <taxon>Formicoidea</taxon>
        <taxon>Formicidae</taxon>
        <taxon>Myrmicinae</taxon>
        <taxon>Cardiocondyla</taxon>
    </lineage>
</organism>
<protein>
    <submittedName>
        <fullName evidence="1">Uncharacterized protein</fullName>
    </submittedName>
</protein>
<sequence>MKNRVVCRKLYVTIVPCQVSVVGYHPSAVYVGARRFVHRSLLAVADVCGKKKIKKFEERRVVGTV</sequence>
<comment type="caution">
    <text evidence="1">The sequence shown here is derived from an EMBL/GenBank/DDBJ whole genome shotgun (WGS) entry which is preliminary data.</text>
</comment>
<reference evidence="1 2" key="1">
    <citation type="submission" date="2023-03" db="EMBL/GenBank/DDBJ databases">
        <title>High recombination rates correlate with genetic variation in Cardiocondyla obscurior ants.</title>
        <authorList>
            <person name="Errbii M."/>
        </authorList>
    </citation>
    <scope>NUCLEOTIDE SEQUENCE [LARGE SCALE GENOMIC DNA]</scope>
    <source>
        <strain evidence="1">Alpha-2009</strain>
        <tissue evidence="1">Whole body</tissue>
    </source>
</reference>
<dbReference type="EMBL" id="JADYXP020000012">
    <property type="protein sequence ID" value="KAL0112447.1"/>
    <property type="molecule type" value="Genomic_DNA"/>
</dbReference>
<accession>A0AAW2FE16</accession>
<evidence type="ECO:0000313" key="1">
    <source>
        <dbReference type="EMBL" id="KAL0112447.1"/>
    </source>
</evidence>
<keyword evidence="2" id="KW-1185">Reference proteome</keyword>
<evidence type="ECO:0000313" key="2">
    <source>
        <dbReference type="Proteomes" id="UP001430953"/>
    </source>
</evidence>
<dbReference type="AlphaFoldDB" id="A0AAW2FE16"/>